<dbReference type="SUPFAM" id="SSF52304">
    <property type="entry name" value="Type II 3-dehydroquinate dehydratase"/>
    <property type="match status" value="1"/>
</dbReference>
<evidence type="ECO:0000313" key="3">
    <source>
        <dbReference type="EMBL" id="SVA74763.1"/>
    </source>
</evidence>
<dbReference type="AlphaFoldDB" id="A0A381YDZ1"/>
<sequence>MNILILHGPNLNLIGNISADLGKQMTLDKINTGIRRHVRNTETELKICQTHKVYQAINFIQRNRNWADSLLFAPMSWAQYEYSIGESISISGIKTVQLLFNDGYQQINEKDSIFSKIATKTIIGKPDSVYIDGIKFLQNLT</sequence>
<evidence type="ECO:0000256" key="1">
    <source>
        <dbReference type="ARBA" id="ARBA00012060"/>
    </source>
</evidence>
<accession>A0A381YDZ1</accession>
<dbReference type="GO" id="GO:0019631">
    <property type="term" value="P:quinate catabolic process"/>
    <property type="evidence" value="ECO:0007669"/>
    <property type="project" value="TreeGrafter"/>
</dbReference>
<name>A0A381YDZ1_9ZZZZ</name>
<organism evidence="3">
    <name type="scientific">marine metagenome</name>
    <dbReference type="NCBI Taxonomy" id="408172"/>
    <lineage>
        <taxon>unclassified sequences</taxon>
        <taxon>metagenomes</taxon>
        <taxon>ecological metagenomes</taxon>
    </lineage>
</organism>
<reference evidence="3" key="1">
    <citation type="submission" date="2018-05" db="EMBL/GenBank/DDBJ databases">
        <authorList>
            <person name="Lanie J.A."/>
            <person name="Ng W.-L."/>
            <person name="Kazmierczak K.M."/>
            <person name="Andrzejewski T.M."/>
            <person name="Davidsen T.M."/>
            <person name="Wayne K.J."/>
            <person name="Tettelin H."/>
            <person name="Glass J.I."/>
            <person name="Rusch D."/>
            <person name="Podicherti R."/>
            <person name="Tsui H.-C.T."/>
            <person name="Winkler M.E."/>
        </authorList>
    </citation>
    <scope>NUCLEOTIDE SEQUENCE</scope>
</reference>
<dbReference type="PANTHER" id="PTHR21272">
    <property type="entry name" value="CATABOLIC 3-DEHYDROQUINASE"/>
    <property type="match status" value="1"/>
</dbReference>
<dbReference type="InterPro" id="IPR036441">
    <property type="entry name" value="DHquinase_II_sf"/>
</dbReference>
<proteinExistence type="predicted"/>
<dbReference type="EMBL" id="UINC01017911">
    <property type="protein sequence ID" value="SVA74763.1"/>
    <property type="molecule type" value="Genomic_DNA"/>
</dbReference>
<dbReference type="PIRSF" id="PIRSF001399">
    <property type="entry name" value="DHquinase_II"/>
    <property type="match status" value="1"/>
</dbReference>
<dbReference type="Gene3D" id="3.40.50.9100">
    <property type="entry name" value="Dehydroquinase, class II"/>
    <property type="match status" value="1"/>
</dbReference>
<dbReference type="Pfam" id="PF01220">
    <property type="entry name" value="DHquinase_II"/>
    <property type="match status" value="1"/>
</dbReference>
<protein>
    <recommendedName>
        <fullName evidence="1">3-dehydroquinate dehydratase</fullName>
        <ecNumber evidence="1">4.2.1.10</ecNumber>
    </recommendedName>
</protein>
<dbReference type="InterPro" id="IPR001874">
    <property type="entry name" value="DHquinase_II"/>
</dbReference>
<keyword evidence="2" id="KW-0456">Lyase</keyword>
<dbReference type="EC" id="4.2.1.10" evidence="1"/>
<dbReference type="PANTHER" id="PTHR21272:SF3">
    <property type="entry name" value="CATABOLIC 3-DEHYDROQUINASE"/>
    <property type="match status" value="1"/>
</dbReference>
<evidence type="ECO:0000256" key="2">
    <source>
        <dbReference type="ARBA" id="ARBA00023239"/>
    </source>
</evidence>
<dbReference type="GO" id="GO:0003855">
    <property type="term" value="F:3-dehydroquinate dehydratase activity"/>
    <property type="evidence" value="ECO:0007669"/>
    <property type="project" value="UniProtKB-EC"/>
</dbReference>
<gene>
    <name evidence="3" type="ORF">METZ01_LOCUS127617</name>
</gene>